<dbReference type="NCBIfam" id="TIGR00967">
    <property type="entry name" value="3a0501s007"/>
    <property type="match status" value="1"/>
</dbReference>
<feature type="transmembrane region" description="Helical" evidence="10">
    <location>
        <begin position="350"/>
        <end position="372"/>
    </location>
</feature>
<organism evidence="12 13">
    <name type="scientific">candidate division CPR1 bacterium GW2011_GWC1_49_13</name>
    <dbReference type="NCBI Taxonomy" id="1618342"/>
    <lineage>
        <taxon>Bacteria</taxon>
        <taxon>candidate division CPR1</taxon>
    </lineage>
</organism>
<dbReference type="InterPro" id="IPR002208">
    <property type="entry name" value="SecY/SEC61-alpha"/>
</dbReference>
<dbReference type="PANTHER" id="PTHR10906">
    <property type="entry name" value="SECY/SEC61-ALPHA FAMILY MEMBER"/>
    <property type="match status" value="1"/>
</dbReference>
<comment type="caution">
    <text evidence="12">The sequence shown here is derived from an EMBL/GenBank/DDBJ whole genome shotgun (WGS) entry which is preliminary data.</text>
</comment>
<dbReference type="Proteomes" id="UP000034119">
    <property type="component" value="Unassembled WGS sequence"/>
</dbReference>
<dbReference type="Gene3D" id="1.10.3370.10">
    <property type="entry name" value="SecY subunit domain"/>
    <property type="match status" value="1"/>
</dbReference>
<dbReference type="AlphaFoldDB" id="A0A0G1VID4"/>
<dbReference type="PROSITE" id="PS00755">
    <property type="entry name" value="SECY_1"/>
    <property type="match status" value="1"/>
</dbReference>
<dbReference type="PATRIC" id="fig|1618342.3.peg.257"/>
<evidence type="ECO:0000256" key="7">
    <source>
        <dbReference type="ARBA" id="ARBA00023010"/>
    </source>
</evidence>
<feature type="transmembrane region" description="Helical" evidence="10">
    <location>
        <begin position="143"/>
        <end position="163"/>
    </location>
</feature>
<gene>
    <name evidence="10" type="primary">secY</name>
    <name evidence="12" type="ORF">UY40_C0005G0053</name>
</gene>
<dbReference type="FunFam" id="1.10.3370.10:FF:000001">
    <property type="entry name" value="Preprotein translocase subunit SecY"/>
    <property type="match status" value="1"/>
</dbReference>
<keyword evidence="8 10" id="KW-0472">Membrane</keyword>
<keyword evidence="5 10" id="KW-0653">Protein transport</keyword>
<dbReference type="HAMAP" id="MF_01465">
    <property type="entry name" value="SecY"/>
    <property type="match status" value="1"/>
</dbReference>
<evidence type="ECO:0000256" key="2">
    <source>
        <dbReference type="ARBA" id="ARBA00005751"/>
    </source>
</evidence>
<comment type="subunit">
    <text evidence="10">Component of the Sec protein translocase complex. Heterotrimer consisting of SecY, SecE and SecG subunits. The heterotrimers can form oligomers, although 1 heterotrimer is thought to be able to translocate proteins. Interacts with the ribosome. Interacts with SecDF, and other proteins may be involved. Interacts with SecA.</text>
</comment>
<feature type="transmembrane region" description="Helical" evidence="10">
    <location>
        <begin position="17"/>
        <end position="35"/>
    </location>
</feature>
<dbReference type="SUPFAM" id="SSF103491">
    <property type="entry name" value="Preprotein translocase SecY subunit"/>
    <property type="match status" value="1"/>
</dbReference>
<protein>
    <recommendedName>
        <fullName evidence="9 10">Protein translocase subunit SecY</fullName>
    </recommendedName>
</protein>
<feature type="transmembrane region" description="Helical" evidence="10">
    <location>
        <begin position="247"/>
        <end position="268"/>
    </location>
</feature>
<evidence type="ECO:0000256" key="5">
    <source>
        <dbReference type="ARBA" id="ARBA00022927"/>
    </source>
</evidence>
<evidence type="ECO:0000256" key="11">
    <source>
        <dbReference type="RuleBase" id="RU004349"/>
    </source>
</evidence>
<dbReference type="Pfam" id="PF00344">
    <property type="entry name" value="SecY"/>
    <property type="match status" value="1"/>
</dbReference>
<feature type="transmembrane region" description="Helical" evidence="10">
    <location>
        <begin position="203"/>
        <end position="227"/>
    </location>
</feature>
<evidence type="ECO:0000256" key="10">
    <source>
        <dbReference type="HAMAP-Rule" id="MF_01465"/>
    </source>
</evidence>
<name>A0A0G1VID4_9BACT</name>
<evidence type="ECO:0000313" key="13">
    <source>
        <dbReference type="Proteomes" id="UP000034119"/>
    </source>
</evidence>
<comment type="function">
    <text evidence="10">The central subunit of the protein translocation channel SecYEG. Consists of two halves formed by TMs 1-5 and 6-10. These two domains form a lateral gate at the front which open onto the bilayer between TMs 2 and 7, and are clamped together by SecE at the back. The channel is closed by both a pore ring composed of hydrophobic SecY resides and a short helix (helix 2A) on the extracellular side of the membrane which forms a plug. The plug probably moves laterally to allow the channel to open. The ring and the pore may move independently.</text>
</comment>
<dbReference type="GO" id="GO:0043952">
    <property type="term" value="P:protein transport by the Sec complex"/>
    <property type="evidence" value="ECO:0007669"/>
    <property type="project" value="UniProtKB-UniRule"/>
</dbReference>
<reference evidence="12 13" key="1">
    <citation type="journal article" date="2015" name="Nature">
        <title>rRNA introns, odd ribosomes, and small enigmatic genomes across a large radiation of phyla.</title>
        <authorList>
            <person name="Brown C.T."/>
            <person name="Hug L.A."/>
            <person name="Thomas B.C."/>
            <person name="Sharon I."/>
            <person name="Castelle C.J."/>
            <person name="Singh A."/>
            <person name="Wilkins M.J."/>
            <person name="Williams K.H."/>
            <person name="Banfield J.F."/>
        </authorList>
    </citation>
    <scope>NUCLEOTIDE SEQUENCE [LARGE SCALE GENOMIC DNA]</scope>
</reference>
<accession>A0A0G1VID4</accession>
<evidence type="ECO:0000256" key="9">
    <source>
        <dbReference type="ARBA" id="ARBA00039733"/>
    </source>
</evidence>
<keyword evidence="10" id="KW-1003">Cell membrane</keyword>
<dbReference type="PRINTS" id="PR00303">
    <property type="entry name" value="SECYTRNLCASE"/>
</dbReference>
<dbReference type="InterPro" id="IPR026593">
    <property type="entry name" value="SecY"/>
</dbReference>
<keyword evidence="4 10" id="KW-0812">Transmembrane</keyword>
<feature type="transmembrane region" description="Helical" evidence="10">
    <location>
        <begin position="378"/>
        <end position="400"/>
    </location>
</feature>
<dbReference type="GO" id="GO:0065002">
    <property type="term" value="P:intracellular protein transmembrane transport"/>
    <property type="evidence" value="ECO:0007669"/>
    <property type="project" value="UniProtKB-UniRule"/>
</dbReference>
<feature type="transmembrane region" description="Helical" evidence="10">
    <location>
        <begin position="70"/>
        <end position="91"/>
    </location>
</feature>
<keyword evidence="6 10" id="KW-1133">Transmembrane helix</keyword>
<feature type="transmembrane region" description="Helical" evidence="10">
    <location>
        <begin position="175"/>
        <end position="197"/>
    </location>
</feature>
<evidence type="ECO:0000256" key="1">
    <source>
        <dbReference type="ARBA" id="ARBA00004141"/>
    </source>
</evidence>
<proteinExistence type="inferred from homology"/>
<comment type="similarity">
    <text evidence="2 10 11">Belongs to the SecY/SEC61-alpha family.</text>
</comment>
<evidence type="ECO:0000313" key="12">
    <source>
        <dbReference type="EMBL" id="KKW05995.1"/>
    </source>
</evidence>
<dbReference type="EMBL" id="LCPW01000005">
    <property type="protein sequence ID" value="KKW05995.1"/>
    <property type="molecule type" value="Genomic_DNA"/>
</dbReference>
<keyword evidence="7 10" id="KW-0811">Translocation</keyword>
<evidence type="ECO:0000256" key="8">
    <source>
        <dbReference type="ARBA" id="ARBA00023136"/>
    </source>
</evidence>
<sequence length="419" mass="45604">MNTLSQIWAQSDLRRKIIFTLFVVVVFRFLAHLPLPGVDRESLRQLFSSNALLGLLSVFSGGAMENFSVVSLGLAPYINASIILQVLTFGFPRLKELQQEGEQGQAKINQYTRFLTFPLALFQSYAFYFLLRQQGVLGALDPLSLLGLVISLTAGSFLLLWLGELITEQGIGNGISFLIFVGIVAGYPLSLAQTLVASQGNQFTGVILFLALFLAVFAGVVLINEAVRRIPIQHSVRSARAAVSSFLPLRINQAGVIPIIFAVALVLIPPTVARYLTGVGNPAISRLAAEVVQLFEPTSFVYNASYFLFVFLFTFFYTTVIFNPDDVADNLKKRGSFIPGVRPGKATADFLNWVTTRITLFGGIFLGLMAVLPSVAAALTGITAFTLGGTGILIVVSVVLETLRQVEGEISVREYEGYL</sequence>
<dbReference type="InterPro" id="IPR023201">
    <property type="entry name" value="SecY_dom_sf"/>
</dbReference>
<dbReference type="STRING" id="1618342.UY40_C0005G0053"/>
<dbReference type="PIRSF" id="PIRSF004557">
    <property type="entry name" value="SecY"/>
    <property type="match status" value="1"/>
</dbReference>
<evidence type="ECO:0000256" key="4">
    <source>
        <dbReference type="ARBA" id="ARBA00022692"/>
    </source>
</evidence>
<dbReference type="InterPro" id="IPR030659">
    <property type="entry name" value="SecY_CS"/>
</dbReference>
<keyword evidence="3 10" id="KW-0813">Transport</keyword>
<evidence type="ECO:0000256" key="6">
    <source>
        <dbReference type="ARBA" id="ARBA00022989"/>
    </source>
</evidence>
<feature type="transmembrane region" description="Helical" evidence="10">
    <location>
        <begin position="111"/>
        <end position="131"/>
    </location>
</feature>
<evidence type="ECO:0000256" key="3">
    <source>
        <dbReference type="ARBA" id="ARBA00022448"/>
    </source>
</evidence>
<feature type="transmembrane region" description="Helical" evidence="10">
    <location>
        <begin position="304"/>
        <end position="324"/>
    </location>
</feature>
<comment type="subcellular location">
    <subcellularLocation>
        <location evidence="10">Cell membrane</location>
        <topology evidence="10">Multi-pass membrane protein</topology>
    </subcellularLocation>
    <subcellularLocation>
        <location evidence="1">Membrane</location>
        <topology evidence="1">Multi-pass membrane protein</topology>
    </subcellularLocation>
</comment>
<dbReference type="GO" id="GO:0005886">
    <property type="term" value="C:plasma membrane"/>
    <property type="evidence" value="ECO:0007669"/>
    <property type="project" value="UniProtKB-SubCell"/>
</dbReference>
<dbReference type="GO" id="GO:0006605">
    <property type="term" value="P:protein targeting"/>
    <property type="evidence" value="ECO:0007669"/>
    <property type="project" value="UniProtKB-UniRule"/>
</dbReference>